<reference evidence="1 2" key="1">
    <citation type="journal article" date="2022" name="Nat. Genet.">
        <title>Improved pea reference genome and pan-genome highlight genomic features and evolutionary characteristics.</title>
        <authorList>
            <person name="Yang T."/>
            <person name="Liu R."/>
            <person name="Luo Y."/>
            <person name="Hu S."/>
            <person name="Wang D."/>
            <person name="Wang C."/>
            <person name="Pandey M.K."/>
            <person name="Ge S."/>
            <person name="Xu Q."/>
            <person name="Li N."/>
            <person name="Li G."/>
            <person name="Huang Y."/>
            <person name="Saxena R.K."/>
            <person name="Ji Y."/>
            <person name="Li M."/>
            <person name="Yan X."/>
            <person name="He Y."/>
            <person name="Liu Y."/>
            <person name="Wang X."/>
            <person name="Xiang C."/>
            <person name="Varshney R.K."/>
            <person name="Ding H."/>
            <person name="Gao S."/>
            <person name="Zong X."/>
        </authorList>
    </citation>
    <scope>NUCLEOTIDE SEQUENCE [LARGE SCALE GENOMIC DNA]</scope>
    <source>
        <strain evidence="1 2">cv. Zhongwan 6</strain>
    </source>
</reference>
<sequence length="118" mass="13795">MIGEQIENGLKAGRIQNATTSSLPVYPQEKYLLPNQKSTQGNQKQKKKEIVPKEIKHVRFPYHPKYNPNATYGYHARYVRHSTEACFIFKNKVQKFLDQKLLCSTEKPRQIILKNDHP</sequence>
<comment type="caution">
    <text evidence="1">The sequence shown here is derived from an EMBL/GenBank/DDBJ whole genome shotgun (WGS) entry which is preliminary data.</text>
</comment>
<proteinExistence type="predicted"/>
<gene>
    <name evidence="1" type="ORF">KIW84_061634</name>
</gene>
<organism evidence="1 2">
    <name type="scientific">Pisum sativum</name>
    <name type="common">Garden pea</name>
    <name type="synonym">Lathyrus oleraceus</name>
    <dbReference type="NCBI Taxonomy" id="3888"/>
    <lineage>
        <taxon>Eukaryota</taxon>
        <taxon>Viridiplantae</taxon>
        <taxon>Streptophyta</taxon>
        <taxon>Embryophyta</taxon>
        <taxon>Tracheophyta</taxon>
        <taxon>Spermatophyta</taxon>
        <taxon>Magnoliopsida</taxon>
        <taxon>eudicotyledons</taxon>
        <taxon>Gunneridae</taxon>
        <taxon>Pentapetalae</taxon>
        <taxon>rosids</taxon>
        <taxon>fabids</taxon>
        <taxon>Fabales</taxon>
        <taxon>Fabaceae</taxon>
        <taxon>Papilionoideae</taxon>
        <taxon>50 kb inversion clade</taxon>
        <taxon>NPAAA clade</taxon>
        <taxon>Hologalegina</taxon>
        <taxon>IRL clade</taxon>
        <taxon>Fabeae</taxon>
        <taxon>Lathyrus</taxon>
    </lineage>
</organism>
<accession>A0A9D4W5K0</accession>
<dbReference type="AlphaFoldDB" id="A0A9D4W5K0"/>
<dbReference type="EMBL" id="JAMSHJ010000006">
    <property type="protein sequence ID" value="KAI5395104.1"/>
    <property type="molecule type" value="Genomic_DNA"/>
</dbReference>
<evidence type="ECO:0000313" key="1">
    <source>
        <dbReference type="EMBL" id="KAI5395104.1"/>
    </source>
</evidence>
<dbReference type="Proteomes" id="UP001058974">
    <property type="component" value="Chromosome 6"/>
</dbReference>
<name>A0A9D4W5K0_PEA</name>
<dbReference type="Gramene" id="Psat06G0163400-T1">
    <property type="protein sequence ID" value="KAI5395104.1"/>
    <property type="gene ID" value="KIW84_061634"/>
</dbReference>
<evidence type="ECO:0000313" key="2">
    <source>
        <dbReference type="Proteomes" id="UP001058974"/>
    </source>
</evidence>
<protein>
    <submittedName>
        <fullName evidence="1">Uncharacterized protein</fullName>
    </submittedName>
</protein>
<keyword evidence="2" id="KW-1185">Reference proteome</keyword>